<gene>
    <name evidence="8" type="ORF">CYCCA115_LOCUS24496</name>
</gene>
<dbReference type="AlphaFoldDB" id="A0AAD2JPU0"/>
<dbReference type="EMBL" id="CAKOGP040002524">
    <property type="protein sequence ID" value="CAJ1970480.1"/>
    <property type="molecule type" value="Genomic_DNA"/>
</dbReference>
<comment type="subcellular location">
    <subcellularLocation>
        <location evidence="1">Membrane</location>
        <topology evidence="1">Peripheral membrane protein</topology>
    </subcellularLocation>
</comment>
<keyword evidence="2" id="KW-0479">Metal-binding</keyword>
<evidence type="ECO:0000256" key="3">
    <source>
        <dbReference type="ARBA" id="ARBA00022801"/>
    </source>
</evidence>
<dbReference type="Gene3D" id="3.60.40.10">
    <property type="entry name" value="PPM-type phosphatase domain"/>
    <property type="match status" value="1"/>
</dbReference>
<accession>A0AAD2JPU0</accession>
<proteinExistence type="inferred from homology"/>
<dbReference type="GO" id="GO:0046872">
    <property type="term" value="F:metal ion binding"/>
    <property type="evidence" value="ECO:0007669"/>
    <property type="project" value="UniProtKB-KW"/>
</dbReference>
<dbReference type="CDD" id="cd00143">
    <property type="entry name" value="PP2Cc"/>
    <property type="match status" value="1"/>
</dbReference>
<dbReference type="Pfam" id="PF00481">
    <property type="entry name" value="PP2C"/>
    <property type="match status" value="1"/>
</dbReference>
<name>A0AAD2JPU0_9STRA</name>
<dbReference type="InterPro" id="IPR015655">
    <property type="entry name" value="PP2C"/>
</dbReference>
<dbReference type="SMART" id="SM00332">
    <property type="entry name" value="PP2Cc"/>
    <property type="match status" value="1"/>
</dbReference>
<dbReference type="SUPFAM" id="SSF81606">
    <property type="entry name" value="PP2C-like"/>
    <property type="match status" value="1"/>
</dbReference>
<feature type="region of interest" description="Disordered" evidence="6">
    <location>
        <begin position="290"/>
        <end position="309"/>
    </location>
</feature>
<evidence type="ECO:0000256" key="2">
    <source>
        <dbReference type="ARBA" id="ARBA00022723"/>
    </source>
</evidence>
<keyword evidence="4 5" id="KW-0904">Protein phosphatase</keyword>
<evidence type="ECO:0000256" key="1">
    <source>
        <dbReference type="ARBA" id="ARBA00004170"/>
    </source>
</evidence>
<keyword evidence="3 5" id="KW-0378">Hydrolase</keyword>
<keyword evidence="9" id="KW-1185">Reference proteome</keyword>
<evidence type="ECO:0000256" key="4">
    <source>
        <dbReference type="ARBA" id="ARBA00022912"/>
    </source>
</evidence>
<organism evidence="8 9">
    <name type="scientific">Cylindrotheca closterium</name>
    <dbReference type="NCBI Taxonomy" id="2856"/>
    <lineage>
        <taxon>Eukaryota</taxon>
        <taxon>Sar</taxon>
        <taxon>Stramenopiles</taxon>
        <taxon>Ochrophyta</taxon>
        <taxon>Bacillariophyta</taxon>
        <taxon>Bacillariophyceae</taxon>
        <taxon>Bacillariophycidae</taxon>
        <taxon>Bacillariales</taxon>
        <taxon>Bacillariaceae</taxon>
        <taxon>Cylindrotheca</taxon>
    </lineage>
</organism>
<dbReference type="PROSITE" id="PS01032">
    <property type="entry name" value="PPM_1"/>
    <property type="match status" value="1"/>
</dbReference>
<dbReference type="InterPro" id="IPR001932">
    <property type="entry name" value="PPM-type_phosphatase-like_dom"/>
</dbReference>
<dbReference type="PANTHER" id="PTHR47992">
    <property type="entry name" value="PROTEIN PHOSPHATASE"/>
    <property type="match status" value="1"/>
</dbReference>
<evidence type="ECO:0000259" key="7">
    <source>
        <dbReference type="PROSITE" id="PS51746"/>
    </source>
</evidence>
<feature type="region of interest" description="Disordered" evidence="6">
    <location>
        <begin position="256"/>
        <end position="285"/>
    </location>
</feature>
<dbReference type="GO" id="GO:0016020">
    <property type="term" value="C:membrane"/>
    <property type="evidence" value="ECO:0007669"/>
    <property type="project" value="UniProtKB-SubCell"/>
</dbReference>
<sequence length="422" mass="46834">MGCSSSKDHPTIIGKSHRAVSHDLRKAHSTYSATMKGGSLDEGLPPQVDGKGHLIPEEVRKRIIASEHVETTIVGTEKQTEIQYAYLTQRGYYPNNIGQPNQDDYSITLKLGGEANDAMFAVYDGHGANGHECASFCQKDIPRSIAKYIRQKRSSRHIAKLKAENKSTKGAFRPELWSTLEAEEYGESCRKAFEETNKALHDTEKINDYLSGTTVVTASFHRGRMTVCNLGDSRALLGTYVNESGSAAIQAIPLSKDQTPNRQDERERVQAAGAEIKSIDQLQGRAEAHDDWGHLEGGDDENPHKDPPRIWVKGKDFPGTAFTRSIGDAVAENIGVIAQPEIESRELTENDKFLVIATDGLFEFLKNDQVMEIVEKSNDPVDACEKLRKASYEQWLQHEDRVDDITIIVCFLSKATTTTDTP</sequence>
<evidence type="ECO:0000256" key="5">
    <source>
        <dbReference type="RuleBase" id="RU003465"/>
    </source>
</evidence>
<dbReference type="Proteomes" id="UP001295423">
    <property type="component" value="Unassembled WGS sequence"/>
</dbReference>
<protein>
    <recommendedName>
        <fullName evidence="7">PPM-type phosphatase domain-containing protein</fullName>
    </recommendedName>
</protein>
<comment type="caution">
    <text evidence="8">The sequence shown here is derived from an EMBL/GenBank/DDBJ whole genome shotgun (WGS) entry which is preliminary data.</text>
</comment>
<dbReference type="InterPro" id="IPR036457">
    <property type="entry name" value="PPM-type-like_dom_sf"/>
</dbReference>
<evidence type="ECO:0000256" key="6">
    <source>
        <dbReference type="SAM" id="MobiDB-lite"/>
    </source>
</evidence>
<dbReference type="InterPro" id="IPR000222">
    <property type="entry name" value="PP2C_BS"/>
</dbReference>
<dbReference type="PROSITE" id="PS51746">
    <property type="entry name" value="PPM_2"/>
    <property type="match status" value="1"/>
</dbReference>
<dbReference type="GO" id="GO:0004722">
    <property type="term" value="F:protein serine/threonine phosphatase activity"/>
    <property type="evidence" value="ECO:0007669"/>
    <property type="project" value="InterPro"/>
</dbReference>
<evidence type="ECO:0000313" key="9">
    <source>
        <dbReference type="Proteomes" id="UP001295423"/>
    </source>
</evidence>
<comment type="similarity">
    <text evidence="5">Belongs to the PP2C family.</text>
</comment>
<reference evidence="8" key="1">
    <citation type="submission" date="2023-08" db="EMBL/GenBank/DDBJ databases">
        <authorList>
            <person name="Audoor S."/>
            <person name="Bilcke G."/>
        </authorList>
    </citation>
    <scope>NUCLEOTIDE SEQUENCE</scope>
</reference>
<feature type="domain" description="PPM-type phosphatase" evidence="7">
    <location>
        <begin position="83"/>
        <end position="412"/>
    </location>
</feature>
<evidence type="ECO:0000313" key="8">
    <source>
        <dbReference type="EMBL" id="CAJ1970480.1"/>
    </source>
</evidence>